<reference evidence="10 11" key="1">
    <citation type="submission" date="2023-08" db="EMBL/GenBank/DDBJ databases">
        <title>Genome sequence of Thermaerobacter compostii strain Ins1, a spore-forming filamentous bacterium isolated from a deep geothermal reservoir.</title>
        <authorList>
            <person name="Bregnard D."/>
            <person name="Gonzalez D."/>
            <person name="Junier P."/>
        </authorList>
    </citation>
    <scope>NUCLEOTIDE SEQUENCE [LARGE SCALE GENOMIC DNA]</scope>
    <source>
        <strain evidence="10 11">Ins1</strain>
    </source>
</reference>
<organism evidence="10 11">
    <name type="scientific">Thermaerobacter composti</name>
    <dbReference type="NCBI Taxonomy" id="554949"/>
    <lineage>
        <taxon>Bacteria</taxon>
        <taxon>Bacillati</taxon>
        <taxon>Bacillota</taxon>
        <taxon>Clostridia</taxon>
        <taxon>Eubacteriales</taxon>
        <taxon>Clostridiales Family XVII. Incertae Sedis</taxon>
        <taxon>Thermaerobacter</taxon>
    </lineage>
</organism>
<evidence type="ECO:0000256" key="4">
    <source>
        <dbReference type="ARBA" id="ARBA00022989"/>
    </source>
</evidence>
<keyword evidence="11" id="KW-1185">Reference proteome</keyword>
<dbReference type="Gene3D" id="1.20.120.80">
    <property type="entry name" value="Cytochrome c oxidase, subunit III, four-helix bundle"/>
    <property type="match status" value="1"/>
</dbReference>
<evidence type="ECO:0000313" key="10">
    <source>
        <dbReference type="EMBL" id="WPD19444.1"/>
    </source>
</evidence>
<dbReference type="CDD" id="cd00386">
    <property type="entry name" value="Heme_Cu_Oxidase_III_like"/>
    <property type="match status" value="1"/>
</dbReference>
<feature type="domain" description="Heme-copper oxidase subunit III family profile" evidence="9">
    <location>
        <begin position="56"/>
        <end position="237"/>
    </location>
</feature>
<feature type="transmembrane region" description="Helical" evidence="8">
    <location>
        <begin position="105"/>
        <end position="123"/>
    </location>
</feature>
<name>A0ABZ0QQA6_9FIRM</name>
<dbReference type="PANTHER" id="PTHR11403:SF10">
    <property type="entry name" value="CYTOCHROME C OXIDASE"/>
    <property type="match status" value="1"/>
</dbReference>
<dbReference type="InterPro" id="IPR024791">
    <property type="entry name" value="Cyt_c/ubiquinol_Oxase_su3"/>
</dbReference>
<evidence type="ECO:0000256" key="6">
    <source>
        <dbReference type="RuleBase" id="RU003376"/>
    </source>
</evidence>
<dbReference type="InterPro" id="IPR000298">
    <property type="entry name" value="Cyt_c_oxidase-like_su3"/>
</dbReference>
<accession>A0ABZ0QQA6</accession>
<evidence type="ECO:0000313" key="11">
    <source>
        <dbReference type="Proteomes" id="UP001304683"/>
    </source>
</evidence>
<comment type="similarity">
    <text evidence="2 6">Belongs to the cytochrome c oxidase subunit 3 family.</text>
</comment>
<gene>
    <name evidence="10" type="ORF">Q5761_01895</name>
</gene>
<evidence type="ECO:0000256" key="5">
    <source>
        <dbReference type="ARBA" id="ARBA00023136"/>
    </source>
</evidence>
<dbReference type="SUPFAM" id="SSF81452">
    <property type="entry name" value="Cytochrome c oxidase subunit III-like"/>
    <property type="match status" value="1"/>
</dbReference>
<comment type="subcellular location">
    <subcellularLocation>
        <location evidence="6">Cell membrane</location>
        <topology evidence="6">Multi-pass membrane protein</topology>
    </subcellularLocation>
    <subcellularLocation>
        <location evidence="1">Membrane</location>
        <topology evidence="1">Multi-pass membrane protein</topology>
    </subcellularLocation>
</comment>
<feature type="transmembrane region" description="Helical" evidence="8">
    <location>
        <begin position="143"/>
        <end position="162"/>
    </location>
</feature>
<dbReference type="Proteomes" id="UP001304683">
    <property type="component" value="Chromosome"/>
</dbReference>
<evidence type="ECO:0000256" key="7">
    <source>
        <dbReference type="SAM" id="MobiDB-lite"/>
    </source>
</evidence>
<feature type="transmembrane region" description="Helical" evidence="8">
    <location>
        <begin position="69"/>
        <end position="90"/>
    </location>
</feature>
<evidence type="ECO:0000259" key="9">
    <source>
        <dbReference type="PROSITE" id="PS50253"/>
    </source>
</evidence>
<feature type="transmembrane region" description="Helical" evidence="8">
    <location>
        <begin position="217"/>
        <end position="236"/>
    </location>
</feature>
<evidence type="ECO:0000256" key="8">
    <source>
        <dbReference type="SAM" id="Phobius"/>
    </source>
</evidence>
<feature type="region of interest" description="Disordered" evidence="7">
    <location>
        <begin position="1"/>
        <end position="61"/>
    </location>
</feature>
<evidence type="ECO:0000256" key="1">
    <source>
        <dbReference type="ARBA" id="ARBA00004141"/>
    </source>
</evidence>
<dbReference type="EMBL" id="CP132508">
    <property type="protein sequence ID" value="WPD19444.1"/>
    <property type="molecule type" value="Genomic_DNA"/>
</dbReference>
<feature type="transmembrane region" description="Helical" evidence="8">
    <location>
        <begin position="174"/>
        <end position="196"/>
    </location>
</feature>
<dbReference type="Pfam" id="PF00510">
    <property type="entry name" value="COX3"/>
    <property type="match status" value="1"/>
</dbReference>
<dbReference type="PROSITE" id="PS50253">
    <property type="entry name" value="COX3"/>
    <property type="match status" value="1"/>
</dbReference>
<proteinExistence type="inferred from homology"/>
<dbReference type="InterPro" id="IPR035973">
    <property type="entry name" value="Cyt_c_oxidase_su3-like_sf"/>
</dbReference>
<evidence type="ECO:0000256" key="2">
    <source>
        <dbReference type="ARBA" id="ARBA00010581"/>
    </source>
</evidence>
<dbReference type="RefSeq" id="WP_135224904.1">
    <property type="nucleotide sequence ID" value="NZ_CP132508.1"/>
</dbReference>
<dbReference type="PANTHER" id="PTHR11403">
    <property type="entry name" value="CYTOCHROME C OXIDASE SUBUNIT III"/>
    <property type="match status" value="1"/>
</dbReference>
<sequence>MSTTIQRPPRQRTRGGRPPGRERPAVPAMPGGRIHTPGRVPPNGWDGRGGGPGPAGDDDAARSRAATMATWLVVAAVTLMFMGFTSTYVVRSAEPGWARQALPSLLWWNTAVLLASSVTMEVARRRVGRGDRAGARRALGWTLLLGAVFVIGQGAAWLQWVGAGVGVAESTHAAFFYLLSGVHAAHVAGGLGALGYGMWRLARPARAGQLAGSLTNIATYWHFVDALWVYVFALLLW</sequence>
<protein>
    <submittedName>
        <fullName evidence="10">Cytochrome c oxidase subunit 3</fullName>
    </submittedName>
</protein>
<evidence type="ECO:0000256" key="3">
    <source>
        <dbReference type="ARBA" id="ARBA00022692"/>
    </source>
</evidence>
<keyword evidence="3 6" id="KW-0812">Transmembrane</keyword>
<keyword evidence="4 8" id="KW-1133">Transmembrane helix</keyword>
<keyword evidence="5 8" id="KW-0472">Membrane</keyword>
<dbReference type="InterPro" id="IPR013833">
    <property type="entry name" value="Cyt_c_oxidase_su3_a-hlx"/>
</dbReference>